<dbReference type="EMBL" id="CP012040">
    <property type="protein sequence ID" value="AKP52863.1"/>
    <property type="molecule type" value="Genomic_DNA"/>
</dbReference>
<proteinExistence type="predicted"/>
<dbReference type="RefSeq" id="WP_048643037.1">
    <property type="nucleotide sequence ID" value="NZ_CP012040.1"/>
</dbReference>
<dbReference type="PANTHER" id="PTHR33055:SF13">
    <property type="entry name" value="TRANSPOSASE"/>
    <property type="match status" value="1"/>
</dbReference>
<evidence type="ECO:0000259" key="3">
    <source>
        <dbReference type="Pfam" id="PF02371"/>
    </source>
</evidence>
<feature type="domain" description="Transposase IS116/IS110/IS902 C-terminal" evidence="3">
    <location>
        <begin position="293"/>
        <end position="365"/>
    </location>
</feature>
<dbReference type="OrthoDB" id="9815354at2"/>
<gene>
    <name evidence="4" type="ORF">CA2015_3477</name>
</gene>
<dbReference type="InterPro" id="IPR002525">
    <property type="entry name" value="Transp_IS110-like_N"/>
</dbReference>
<dbReference type="Proteomes" id="UP000036520">
    <property type="component" value="Chromosome"/>
</dbReference>
<dbReference type="AlphaFoldDB" id="A0A0H4PIV1"/>
<reference evidence="4 5" key="1">
    <citation type="submission" date="2015-07" db="EMBL/GenBank/DDBJ databases">
        <authorList>
            <person name="Kim K.M."/>
        </authorList>
    </citation>
    <scope>NUCLEOTIDE SEQUENCE [LARGE SCALE GENOMIC DNA]</scope>
    <source>
        <strain evidence="4 5">KCTC 12363</strain>
    </source>
</reference>
<dbReference type="GO" id="GO:0006313">
    <property type="term" value="P:DNA transposition"/>
    <property type="evidence" value="ECO:0007669"/>
    <property type="project" value="InterPro"/>
</dbReference>
<dbReference type="Pfam" id="PF02371">
    <property type="entry name" value="Transposase_20"/>
    <property type="match status" value="1"/>
</dbReference>
<dbReference type="Pfam" id="PF01548">
    <property type="entry name" value="DEDD_Tnp_IS110"/>
    <property type="match status" value="1"/>
</dbReference>
<dbReference type="InterPro" id="IPR047650">
    <property type="entry name" value="Transpos_IS110"/>
</dbReference>
<dbReference type="GO" id="GO:0004803">
    <property type="term" value="F:transposase activity"/>
    <property type="evidence" value="ECO:0007669"/>
    <property type="project" value="InterPro"/>
</dbReference>
<feature type="domain" description="Transposase IS110-like N-terminal" evidence="2">
    <location>
        <begin position="16"/>
        <end position="157"/>
    </location>
</feature>
<keyword evidence="5" id="KW-1185">Reference proteome</keyword>
<evidence type="ECO:0000313" key="5">
    <source>
        <dbReference type="Proteomes" id="UP000036520"/>
    </source>
</evidence>
<dbReference type="KEGG" id="camu:CA2015_3477"/>
<sequence>MEQEFVSMQVVNPQAAGIDVGSRSHWVAVGQSEKDVREYGVFNQDLFALVDWLKEKDVKTVAMESTGTYWQNLYAVLISKGLHVVLCNGKFTKNIKGKKTDIKDCQWIQKLHTLGLLTSSFLPDGKTEELRTYCRQRANLLQLAASTSKKMQKNLRLLNLRLDVVVKDICGLTGLLIIRAICDGETDPEKLASFRHGNCRKSEEEIAKALQTNGRKDYLFALQQELDTYDHLQNKIDECDKEIDKMLNEIIQSDDNKRQHFIDVKPHKRVNKNTPKDIDLNLKSYQMFEGTDLLAIEGMSYSTVLALMSEVGLEGIRKFKTAKHFASWLRLAPNNKVSGGKVLSSKVPKGSNRLKIALRNAANAIGNLKDSTPLRDFFHRISFRKGRVSAISATARKLAVIIWNMVVKGVPYFNPEGYLFLDQKRKLGLVKRIKKQIDKFGLTNEDLGLEIETI</sequence>
<accession>A0A0H4PIV1</accession>
<evidence type="ECO:0000313" key="4">
    <source>
        <dbReference type="EMBL" id="AKP52863.1"/>
    </source>
</evidence>
<dbReference type="NCBIfam" id="NF033542">
    <property type="entry name" value="transpos_IS110"/>
    <property type="match status" value="1"/>
</dbReference>
<organism evidence="4 5">
    <name type="scientific">Cyclobacterium amurskyense</name>
    <dbReference type="NCBI Taxonomy" id="320787"/>
    <lineage>
        <taxon>Bacteria</taxon>
        <taxon>Pseudomonadati</taxon>
        <taxon>Bacteroidota</taxon>
        <taxon>Cytophagia</taxon>
        <taxon>Cytophagales</taxon>
        <taxon>Cyclobacteriaceae</taxon>
        <taxon>Cyclobacterium</taxon>
    </lineage>
</organism>
<evidence type="ECO:0000259" key="2">
    <source>
        <dbReference type="Pfam" id="PF01548"/>
    </source>
</evidence>
<keyword evidence="1" id="KW-0175">Coiled coil</keyword>
<protein>
    <submittedName>
        <fullName evidence="4">Transposase IS116/IS110/IS902 family protein</fullName>
    </submittedName>
</protein>
<name>A0A0H4PIV1_9BACT</name>
<dbReference type="STRING" id="320787.CA2015_3477"/>
<dbReference type="PATRIC" id="fig|320787.5.peg.3801"/>
<feature type="coiled-coil region" evidence="1">
    <location>
        <begin position="222"/>
        <end position="249"/>
    </location>
</feature>
<evidence type="ECO:0000256" key="1">
    <source>
        <dbReference type="SAM" id="Coils"/>
    </source>
</evidence>
<dbReference type="PANTHER" id="PTHR33055">
    <property type="entry name" value="TRANSPOSASE FOR INSERTION SEQUENCE ELEMENT IS1111A"/>
    <property type="match status" value="1"/>
</dbReference>
<dbReference type="GO" id="GO:0003677">
    <property type="term" value="F:DNA binding"/>
    <property type="evidence" value="ECO:0007669"/>
    <property type="project" value="InterPro"/>
</dbReference>
<dbReference type="InterPro" id="IPR003346">
    <property type="entry name" value="Transposase_20"/>
</dbReference>